<accession>A0A7S0UNM8</accession>
<dbReference type="Gene3D" id="3.90.1420.10">
    <property type="entry name" value="Rubisco LSMT, substrate-binding domain"/>
    <property type="match status" value="1"/>
</dbReference>
<keyword evidence="1" id="KW-0489">Methyltransferase</keyword>
<keyword evidence="2" id="KW-0808">Transferase</keyword>
<dbReference type="SUPFAM" id="SSF82199">
    <property type="entry name" value="SET domain"/>
    <property type="match status" value="1"/>
</dbReference>
<sequence>MASSGGVCKSLCKAREKCLTEEERYWLGEFPDLTKAISPRNEAAALSWLVQHSEIVCRGEDAKKELHDLCSSYLDRVGLTSEVPDCLLRKSQRCPDDSPEIVMFKTYTEKYGMISDLEPAMFPCVERLRTALTQNTSLPVDYNSLKEIAEKVPRLRGLRAKRSFAPGEFVLELPDSAVMSVEDIKKTDFGRLLAKIPANLSDDSIALIWTMVERWEDESSLKSLWNSLPRFFGTALGVPTAVLEAALCDTPLLQQAHEARQHLEDEFKAADPVFRTLLTAYPSYMREGWFLRQQYIWAAELWYAYAIQVQRPKDSNDSSSSASTTSAPRMSLVSCVGLANHSAGPHVVHFSAVDPVTRRLRLRCFRPIAEGEQVCISYGPLPNSRLLLFYGFAIKDNPFDEHEIRIQMPKTDPLLEKKKDVLRRAKMTEEKHLVRPQGPLAAGMVAAARVMAASGDELQQLKRIPNAALQGKIQKQLSYENERAALTFLKERVSEALAEASKRPSAVASDLDQILKGEEGASQIEKMVVECIKGEEGGGSMTATAEKIKELAEESARAFVVFSDIYFDGLIKTYQHVLKTLDEMMKALNLVEVTPSNGTA</sequence>
<organism evidence="5">
    <name type="scientific">Polytomella parva</name>
    <dbReference type="NCBI Taxonomy" id="51329"/>
    <lineage>
        <taxon>Eukaryota</taxon>
        <taxon>Viridiplantae</taxon>
        <taxon>Chlorophyta</taxon>
        <taxon>core chlorophytes</taxon>
        <taxon>Chlorophyceae</taxon>
        <taxon>CS clade</taxon>
        <taxon>Chlamydomonadales</taxon>
        <taxon>Chlamydomonadaceae</taxon>
        <taxon>Polytomella</taxon>
    </lineage>
</organism>
<dbReference type="InterPro" id="IPR015353">
    <property type="entry name" value="Rubisco_LSMT_subst-bd"/>
</dbReference>
<evidence type="ECO:0000256" key="2">
    <source>
        <dbReference type="ARBA" id="ARBA00022679"/>
    </source>
</evidence>
<dbReference type="Pfam" id="PF00856">
    <property type="entry name" value="SET"/>
    <property type="match status" value="1"/>
</dbReference>
<dbReference type="PROSITE" id="PS50280">
    <property type="entry name" value="SET"/>
    <property type="match status" value="1"/>
</dbReference>
<proteinExistence type="predicted"/>
<evidence type="ECO:0000259" key="4">
    <source>
        <dbReference type="PROSITE" id="PS50280"/>
    </source>
</evidence>
<evidence type="ECO:0000256" key="3">
    <source>
        <dbReference type="ARBA" id="ARBA00022691"/>
    </source>
</evidence>
<dbReference type="InterPro" id="IPR050600">
    <property type="entry name" value="SETD3_SETD6_MTase"/>
</dbReference>
<dbReference type="GO" id="GO:0016279">
    <property type="term" value="F:protein-lysine N-methyltransferase activity"/>
    <property type="evidence" value="ECO:0007669"/>
    <property type="project" value="TreeGrafter"/>
</dbReference>
<dbReference type="PANTHER" id="PTHR13271:SF154">
    <property type="entry name" value="GRIP DOMAIN-CONTAINING PROTEIN"/>
    <property type="match status" value="1"/>
</dbReference>
<reference evidence="5" key="1">
    <citation type="submission" date="2021-01" db="EMBL/GenBank/DDBJ databases">
        <authorList>
            <person name="Corre E."/>
            <person name="Pelletier E."/>
            <person name="Niang G."/>
            <person name="Scheremetjew M."/>
            <person name="Finn R."/>
            <person name="Kale V."/>
            <person name="Holt S."/>
            <person name="Cochrane G."/>
            <person name="Meng A."/>
            <person name="Brown T."/>
            <person name="Cohen L."/>
        </authorList>
    </citation>
    <scope>NUCLEOTIDE SEQUENCE</scope>
    <source>
        <strain evidence="5">SAG 63-3</strain>
    </source>
</reference>
<evidence type="ECO:0000256" key="1">
    <source>
        <dbReference type="ARBA" id="ARBA00022603"/>
    </source>
</evidence>
<dbReference type="GO" id="GO:0032259">
    <property type="term" value="P:methylation"/>
    <property type="evidence" value="ECO:0007669"/>
    <property type="project" value="UniProtKB-KW"/>
</dbReference>
<dbReference type="Gene3D" id="3.90.1410.10">
    <property type="entry name" value="set domain protein methyltransferase, domain 1"/>
    <property type="match status" value="1"/>
</dbReference>
<evidence type="ECO:0000313" key="5">
    <source>
        <dbReference type="EMBL" id="CAD8765150.1"/>
    </source>
</evidence>
<dbReference type="InterPro" id="IPR036464">
    <property type="entry name" value="Rubisco_LSMT_subst-bd_sf"/>
</dbReference>
<dbReference type="InterPro" id="IPR001214">
    <property type="entry name" value="SET_dom"/>
</dbReference>
<dbReference type="CDD" id="cd10527">
    <property type="entry name" value="SET_LSMT"/>
    <property type="match status" value="1"/>
</dbReference>
<name>A0A7S0UNM8_9CHLO</name>
<dbReference type="Pfam" id="PF09273">
    <property type="entry name" value="Rubis-subs-bind"/>
    <property type="match status" value="1"/>
</dbReference>
<gene>
    <name evidence="5" type="ORF">PPAR00522_LOCUS1535</name>
</gene>
<dbReference type="InterPro" id="IPR046341">
    <property type="entry name" value="SET_dom_sf"/>
</dbReference>
<dbReference type="AlphaFoldDB" id="A0A7S0UNM8"/>
<feature type="domain" description="SET" evidence="4">
    <location>
        <begin position="123"/>
        <end position="379"/>
    </location>
</feature>
<protein>
    <recommendedName>
        <fullName evidence="4">SET domain-containing protein</fullName>
    </recommendedName>
</protein>
<keyword evidence="3" id="KW-0949">S-adenosyl-L-methionine</keyword>
<dbReference type="EMBL" id="HBFM01002676">
    <property type="protein sequence ID" value="CAD8765150.1"/>
    <property type="molecule type" value="Transcribed_RNA"/>
</dbReference>
<dbReference type="SUPFAM" id="SSF81822">
    <property type="entry name" value="RuBisCo LSMT C-terminal, substrate-binding domain"/>
    <property type="match status" value="1"/>
</dbReference>
<dbReference type="PANTHER" id="PTHR13271">
    <property type="entry name" value="UNCHARACTERIZED PUTATIVE METHYLTRANSFERASE"/>
    <property type="match status" value="1"/>
</dbReference>